<dbReference type="InterPro" id="IPR001245">
    <property type="entry name" value="Ser-Thr/Tyr_kinase_cat_dom"/>
</dbReference>
<dbReference type="InterPro" id="IPR000719">
    <property type="entry name" value="Prot_kinase_dom"/>
</dbReference>
<dbReference type="PANTHER" id="PTHR11920:SF335">
    <property type="entry name" value="GUANYLATE CYCLASE"/>
    <property type="match status" value="1"/>
</dbReference>
<dbReference type="SUPFAM" id="SSF56112">
    <property type="entry name" value="Protein kinase-like (PK-like)"/>
    <property type="match status" value="1"/>
</dbReference>
<evidence type="ECO:0000256" key="1">
    <source>
        <dbReference type="ARBA" id="ARBA00004167"/>
    </source>
</evidence>
<dbReference type="PROSITE" id="PS50011">
    <property type="entry name" value="PROTEIN_KINASE_DOM"/>
    <property type="match status" value="1"/>
</dbReference>
<dbReference type="InterPro" id="IPR029787">
    <property type="entry name" value="Nucleotide_cyclase"/>
</dbReference>
<evidence type="ECO:0000259" key="9">
    <source>
        <dbReference type="PROSITE" id="PS50011"/>
    </source>
</evidence>
<proteinExistence type="predicted"/>
<keyword evidence="3" id="KW-0812">Transmembrane</keyword>
<dbReference type="InterPro" id="IPR001054">
    <property type="entry name" value="A/G_cyclase"/>
</dbReference>
<dbReference type="Pfam" id="PF07714">
    <property type="entry name" value="PK_Tyr_Ser-Thr"/>
    <property type="match status" value="1"/>
</dbReference>
<gene>
    <name evidence="11" type="ORF">OKIOD_LOCUS4047</name>
</gene>
<keyword evidence="7" id="KW-0456">Lyase</keyword>
<evidence type="ECO:0000256" key="3">
    <source>
        <dbReference type="ARBA" id="ARBA00022692"/>
    </source>
</evidence>
<evidence type="ECO:0000256" key="5">
    <source>
        <dbReference type="ARBA" id="ARBA00022989"/>
    </source>
</evidence>
<evidence type="ECO:0000256" key="2">
    <source>
        <dbReference type="ARBA" id="ARBA00012202"/>
    </source>
</evidence>
<dbReference type="Gene3D" id="1.10.510.10">
    <property type="entry name" value="Transferase(Phosphotransferase) domain 1"/>
    <property type="match status" value="1"/>
</dbReference>
<evidence type="ECO:0000256" key="7">
    <source>
        <dbReference type="ARBA" id="ARBA00023239"/>
    </source>
</evidence>
<dbReference type="EC" id="4.6.1.2" evidence="2"/>
<dbReference type="PROSITE" id="PS50125">
    <property type="entry name" value="GUANYLATE_CYCLASE_2"/>
    <property type="match status" value="1"/>
</dbReference>
<evidence type="ECO:0000256" key="6">
    <source>
        <dbReference type="ARBA" id="ARBA00023136"/>
    </source>
</evidence>
<evidence type="ECO:0000313" key="11">
    <source>
        <dbReference type="EMBL" id="CAG5090176.1"/>
    </source>
</evidence>
<dbReference type="EMBL" id="OU015568">
    <property type="protein sequence ID" value="CAG5090176.1"/>
    <property type="molecule type" value="Genomic_DNA"/>
</dbReference>
<name>A0ABN7S6N5_OIKDI</name>
<dbReference type="Gene3D" id="3.30.70.1230">
    <property type="entry name" value="Nucleotide cyclase"/>
    <property type="match status" value="1"/>
</dbReference>
<accession>A0ABN7S6N5</accession>
<evidence type="ECO:0000256" key="8">
    <source>
        <dbReference type="ARBA" id="ARBA00023293"/>
    </source>
</evidence>
<keyword evidence="5" id="KW-1133">Transmembrane helix</keyword>
<evidence type="ECO:0000256" key="4">
    <source>
        <dbReference type="ARBA" id="ARBA00022741"/>
    </source>
</evidence>
<organism evidence="11 12">
    <name type="scientific">Oikopleura dioica</name>
    <name type="common">Tunicate</name>
    <dbReference type="NCBI Taxonomy" id="34765"/>
    <lineage>
        <taxon>Eukaryota</taxon>
        <taxon>Metazoa</taxon>
        <taxon>Chordata</taxon>
        <taxon>Tunicata</taxon>
        <taxon>Appendicularia</taxon>
        <taxon>Copelata</taxon>
        <taxon>Oikopleuridae</taxon>
        <taxon>Oikopleura</taxon>
    </lineage>
</organism>
<sequence>MIVLLPFLLFSCNARILTVFCSNYSDWSCENIETILRGFPKYELIQERKHCDNVEILSTGIRRFNKILPPRTVIDTTYPYNEDMNFAIGFSCPKGYDTLLSQSAHWSFDHRNRPITVPDDRTGLPVVTVGHRLDNNYRNVISLGPSYKYIAKSMWSMKTYFNWKRIIMIILPLKPDNSPPYSSTDSYDTGRRMLYIEKYFNEQSEGTAKHIVSALIKGQRKFLPGSYSSNEDWSVPQSLEDIIDSFDVIFAPPNVFKDILNKKHQQRDDSTINWFIKELLKKTWVLLNEYNLEGDLAPSGFLSYLDVYQIQEQINFRPTIDNHLRIQMPTSPILRGYTAAIDFYRICLDFYDMQIPPNGSQVVQEVTEYIEDPRTGRPTFVTRYAEQIELDEDNFQIGHFSLSYFDRNLKNWKQLIRVDHGEEIYRVCNTDVCYIVLQRLNHTEPTEDEEYEEEFFTTEQIILFVLGGTVGLVGVIFVLLKGSGLFMDFLYERQLIKLEWEIPASRIFMIRDANEMASGNSFRRSTSRSTTRRGSRFNLIEGVKIPSRRFCELGVYNLKIEKSGQRKRILVGLLPLETKLQPNRDSLQSIRRVIRIEGPNIAKFEGIFNSRTKSYRVIHYCNRGSLHHFLSSNYYANLELTLEVKLVLAIDILCGLVYLENELGFHGAFSSKSCLLDACFRVKISNFDPCRPAKSQPDIYKAPETLRFYVSQKDPPNILRRCDVYSFAIVFQEILYRRGPFYIGDETFTEEQKIEQVRAVQSEIFRPTLEKPTSSNEHWLTPEEVALLEACWSEDAYKRPAWFRDILPHFQYSHSSRFGEKSKSIIDSFVGLLETYAENTERLVKEKTKILLDERDRVDAISSMFLPRKEVAQIRNGTIPEPEYFPKASILNFDIVGYTKISKRSTPKEIFLMLETLFTLFDDTLHNFPNLFKVETLGDSYMISAGCPVKYENHEVDLARFALQSPNYITQGRLRPKSRQTVIYRNTKLVRDARRSLSSDRIMRQASEEDDTLEPLTPRFVSINENFYDGRILKKELSNMQSESSTNLRLRNTDLNLDDRVSSGTRRRPRLLSQ</sequence>
<dbReference type="SMART" id="SM00044">
    <property type="entry name" value="CYCc"/>
    <property type="match status" value="1"/>
</dbReference>
<evidence type="ECO:0000259" key="10">
    <source>
        <dbReference type="PROSITE" id="PS50125"/>
    </source>
</evidence>
<dbReference type="InterPro" id="IPR011009">
    <property type="entry name" value="Kinase-like_dom_sf"/>
</dbReference>
<comment type="subcellular location">
    <subcellularLocation>
        <location evidence="1">Membrane</location>
        <topology evidence="1">Single-pass membrane protein</topology>
    </subcellularLocation>
</comment>
<dbReference type="Proteomes" id="UP001158576">
    <property type="component" value="Chromosome PAR"/>
</dbReference>
<dbReference type="CDD" id="cd07302">
    <property type="entry name" value="CHD"/>
    <property type="match status" value="1"/>
</dbReference>
<evidence type="ECO:0000313" key="12">
    <source>
        <dbReference type="Proteomes" id="UP001158576"/>
    </source>
</evidence>
<dbReference type="SUPFAM" id="SSF55073">
    <property type="entry name" value="Nucleotide cyclase"/>
    <property type="match status" value="1"/>
</dbReference>
<keyword evidence="12" id="KW-1185">Reference proteome</keyword>
<reference evidence="11 12" key="1">
    <citation type="submission" date="2021-04" db="EMBL/GenBank/DDBJ databases">
        <authorList>
            <person name="Bliznina A."/>
        </authorList>
    </citation>
    <scope>NUCLEOTIDE SEQUENCE [LARGE SCALE GENOMIC DNA]</scope>
</reference>
<protein>
    <recommendedName>
        <fullName evidence="2">guanylate cyclase</fullName>
        <ecNumber evidence="2">4.6.1.2</ecNumber>
    </recommendedName>
</protein>
<keyword evidence="8" id="KW-0141">cGMP biosynthesis</keyword>
<keyword evidence="4" id="KW-0547">Nucleotide-binding</keyword>
<dbReference type="InterPro" id="IPR050401">
    <property type="entry name" value="Cyclic_nucleotide_synthase"/>
</dbReference>
<dbReference type="PANTHER" id="PTHR11920">
    <property type="entry name" value="GUANYLYL CYCLASE"/>
    <property type="match status" value="1"/>
</dbReference>
<feature type="domain" description="Protein kinase" evidence="9">
    <location>
        <begin position="510"/>
        <end position="812"/>
    </location>
</feature>
<dbReference type="Pfam" id="PF00211">
    <property type="entry name" value="Guanylate_cyc"/>
    <property type="match status" value="1"/>
</dbReference>
<keyword evidence="6" id="KW-0472">Membrane</keyword>
<feature type="domain" description="Guanylate cyclase" evidence="10">
    <location>
        <begin position="889"/>
        <end position="964"/>
    </location>
</feature>